<feature type="compositionally biased region" description="Acidic residues" evidence="1">
    <location>
        <begin position="536"/>
        <end position="562"/>
    </location>
</feature>
<proteinExistence type="predicted"/>
<protein>
    <submittedName>
        <fullName evidence="2">Uncharacterized protein</fullName>
    </submittedName>
</protein>
<feature type="compositionally biased region" description="Polar residues" evidence="1">
    <location>
        <begin position="327"/>
        <end position="336"/>
    </location>
</feature>
<evidence type="ECO:0000313" key="3">
    <source>
        <dbReference type="Proteomes" id="UP000267821"/>
    </source>
</evidence>
<feature type="region of interest" description="Disordered" evidence="1">
    <location>
        <begin position="103"/>
        <end position="130"/>
    </location>
</feature>
<accession>A0A3N4L6A5</accession>
<gene>
    <name evidence="2" type="ORF">L211DRAFT_854460</name>
</gene>
<evidence type="ECO:0000256" key="1">
    <source>
        <dbReference type="SAM" id="MobiDB-lite"/>
    </source>
</evidence>
<dbReference type="EMBL" id="ML121697">
    <property type="protein sequence ID" value="RPB18106.1"/>
    <property type="molecule type" value="Genomic_DNA"/>
</dbReference>
<evidence type="ECO:0000313" key="2">
    <source>
        <dbReference type="EMBL" id="RPB18106.1"/>
    </source>
</evidence>
<dbReference type="AlphaFoldDB" id="A0A3N4L6A5"/>
<reference evidence="2 3" key="1">
    <citation type="journal article" date="2018" name="Nat. Ecol. Evol.">
        <title>Pezizomycetes genomes reveal the molecular basis of ectomycorrhizal truffle lifestyle.</title>
        <authorList>
            <person name="Murat C."/>
            <person name="Payen T."/>
            <person name="Noel B."/>
            <person name="Kuo A."/>
            <person name="Morin E."/>
            <person name="Chen J."/>
            <person name="Kohler A."/>
            <person name="Krizsan K."/>
            <person name="Balestrini R."/>
            <person name="Da Silva C."/>
            <person name="Montanini B."/>
            <person name="Hainaut M."/>
            <person name="Levati E."/>
            <person name="Barry K.W."/>
            <person name="Belfiori B."/>
            <person name="Cichocki N."/>
            <person name="Clum A."/>
            <person name="Dockter R.B."/>
            <person name="Fauchery L."/>
            <person name="Guy J."/>
            <person name="Iotti M."/>
            <person name="Le Tacon F."/>
            <person name="Lindquist E.A."/>
            <person name="Lipzen A."/>
            <person name="Malagnac F."/>
            <person name="Mello A."/>
            <person name="Molinier V."/>
            <person name="Miyauchi S."/>
            <person name="Poulain J."/>
            <person name="Riccioni C."/>
            <person name="Rubini A."/>
            <person name="Sitrit Y."/>
            <person name="Splivallo R."/>
            <person name="Traeger S."/>
            <person name="Wang M."/>
            <person name="Zifcakova L."/>
            <person name="Wipf D."/>
            <person name="Zambonelli A."/>
            <person name="Paolocci F."/>
            <person name="Nowrousian M."/>
            <person name="Ottonello S."/>
            <person name="Baldrian P."/>
            <person name="Spatafora J.W."/>
            <person name="Henrissat B."/>
            <person name="Nagy L.G."/>
            <person name="Aury J.M."/>
            <person name="Wincker P."/>
            <person name="Grigoriev I.V."/>
            <person name="Bonfante P."/>
            <person name="Martin F.M."/>
        </authorList>
    </citation>
    <scope>NUCLEOTIDE SEQUENCE [LARGE SCALE GENOMIC DNA]</scope>
    <source>
        <strain evidence="2 3">ATCC MYA-4762</strain>
    </source>
</reference>
<keyword evidence="3" id="KW-1185">Reference proteome</keyword>
<feature type="compositionally biased region" description="Low complexity" evidence="1">
    <location>
        <begin position="121"/>
        <end position="130"/>
    </location>
</feature>
<feature type="compositionally biased region" description="Low complexity" evidence="1">
    <location>
        <begin position="337"/>
        <end position="356"/>
    </location>
</feature>
<organism evidence="2 3">
    <name type="scientific">Terfezia boudieri ATCC MYA-4762</name>
    <dbReference type="NCBI Taxonomy" id="1051890"/>
    <lineage>
        <taxon>Eukaryota</taxon>
        <taxon>Fungi</taxon>
        <taxon>Dikarya</taxon>
        <taxon>Ascomycota</taxon>
        <taxon>Pezizomycotina</taxon>
        <taxon>Pezizomycetes</taxon>
        <taxon>Pezizales</taxon>
        <taxon>Pezizaceae</taxon>
        <taxon>Terfezia</taxon>
    </lineage>
</organism>
<name>A0A3N4L6A5_9PEZI</name>
<feature type="compositionally biased region" description="Basic and acidic residues" evidence="1">
    <location>
        <begin position="508"/>
        <end position="535"/>
    </location>
</feature>
<feature type="region of interest" description="Disordered" evidence="1">
    <location>
        <begin position="1"/>
        <end position="25"/>
    </location>
</feature>
<feature type="region of interest" description="Disordered" evidence="1">
    <location>
        <begin position="327"/>
        <end position="595"/>
    </location>
</feature>
<dbReference type="Proteomes" id="UP000267821">
    <property type="component" value="Unassembled WGS sequence"/>
</dbReference>
<sequence>MPPKKWKLGITSDGSGANSGDDDHGTQQFADRLGFNDLGVSRTLYQRAMSDFGIFGPGEYRRTKFTELCEWNAAHLAIAPKGQLNYYKQEYQSALNQLMQNVTKKAPPPRPKTSLMPPRPASARPPVRAPARSMQGTTALAGSPIAPRVPLTGAPPGVACGPLALSICHQPHLVGWALSVGGPPNTVRIHIITLEMHGPDPLYGGWIFSSATISSMVVLGLHSIAAILVAAAPFIPPGQVVRHIYAIDIAGRFVYITMDYLVRMMIMAHRGPNLMDFQVELDPIGQVNTPRVHMAAPTRLAAPTSAPASQHDTKYAKAILTKRATNVTASKGPLNQTKGLLSTKGKSSSSLVPKSLSRPDYTSSALRPPEPTKVQKHPNTAKGKMTAKGKTTAKTTTKQAPKGTPAAKAIKGPLPPPPPKVVIPKLRQRVPTDTPSDHEAPSSEDVPDAGASRSRTRHSADHTMIRRISAREPFWTGRRCVSAGTRRAADMEEEVGEHGAEEGLGGKVADDKDGDVKDSTDEVKGGKDNRNNDNRDEGDEDEGDEDEGDEDKGEEDEDEGNEDKDTADGDEDDEAKIAGIPYFHFESKGSGNGLS</sequence>
<feature type="compositionally biased region" description="Low complexity" evidence="1">
    <location>
        <begin position="380"/>
        <end position="412"/>
    </location>
</feature>
<dbReference type="InParanoid" id="A0A3N4L6A5"/>